<dbReference type="RefSeq" id="WP_108828786.1">
    <property type="nucleotide sequence ID" value="NZ_OMOR01000001.1"/>
</dbReference>
<evidence type="ECO:0000313" key="3">
    <source>
        <dbReference type="Proteomes" id="UP000244880"/>
    </source>
</evidence>
<organism evidence="2 3">
    <name type="scientific">Ascidiaceihabitans donghaensis</name>
    <dbReference type="NCBI Taxonomy" id="1510460"/>
    <lineage>
        <taxon>Bacteria</taxon>
        <taxon>Pseudomonadati</taxon>
        <taxon>Pseudomonadota</taxon>
        <taxon>Alphaproteobacteria</taxon>
        <taxon>Rhodobacterales</taxon>
        <taxon>Paracoccaceae</taxon>
        <taxon>Ascidiaceihabitans</taxon>
    </lineage>
</organism>
<dbReference type="InterPro" id="IPR027417">
    <property type="entry name" value="P-loop_NTPase"/>
</dbReference>
<evidence type="ECO:0008006" key="4">
    <source>
        <dbReference type="Google" id="ProtNLM"/>
    </source>
</evidence>
<proteinExistence type="predicted"/>
<evidence type="ECO:0000256" key="1">
    <source>
        <dbReference type="ARBA" id="ARBA00022679"/>
    </source>
</evidence>
<dbReference type="PANTHER" id="PTHR10605">
    <property type="entry name" value="HEPARAN SULFATE SULFOTRANSFERASE"/>
    <property type="match status" value="1"/>
</dbReference>
<dbReference type="AlphaFoldDB" id="A0A2R8BFA3"/>
<keyword evidence="1" id="KW-0808">Transferase</keyword>
<dbReference type="Gene3D" id="3.40.50.300">
    <property type="entry name" value="P-loop containing nucleotide triphosphate hydrolases"/>
    <property type="match status" value="1"/>
</dbReference>
<gene>
    <name evidence="2" type="ORF">ASD8599_02490</name>
</gene>
<dbReference type="GO" id="GO:0008146">
    <property type="term" value="F:sulfotransferase activity"/>
    <property type="evidence" value="ECO:0007669"/>
    <property type="project" value="InterPro"/>
</dbReference>
<evidence type="ECO:0000313" key="2">
    <source>
        <dbReference type="EMBL" id="SPH21739.1"/>
    </source>
</evidence>
<dbReference type="Proteomes" id="UP000244880">
    <property type="component" value="Unassembled WGS sequence"/>
</dbReference>
<dbReference type="OrthoDB" id="981508at2"/>
<name>A0A2R8BFA3_9RHOB</name>
<dbReference type="PANTHER" id="PTHR10605:SF56">
    <property type="entry name" value="BIFUNCTIONAL HEPARAN SULFATE N-DEACETYLASE_N-SULFOTRANSFERASE"/>
    <property type="match status" value="1"/>
</dbReference>
<dbReference type="InterPro" id="IPR037359">
    <property type="entry name" value="NST/OST"/>
</dbReference>
<dbReference type="EMBL" id="OMOR01000001">
    <property type="protein sequence ID" value="SPH21739.1"/>
    <property type="molecule type" value="Genomic_DNA"/>
</dbReference>
<dbReference type="SUPFAM" id="SSF52540">
    <property type="entry name" value="P-loop containing nucleoside triphosphate hydrolases"/>
    <property type="match status" value="1"/>
</dbReference>
<reference evidence="2 3" key="1">
    <citation type="submission" date="2018-03" db="EMBL/GenBank/DDBJ databases">
        <authorList>
            <person name="Keele B.F."/>
        </authorList>
    </citation>
    <scope>NUCLEOTIDE SEQUENCE [LARGE SCALE GENOMIC DNA]</scope>
    <source>
        <strain evidence="2 3">CECT 8599</strain>
    </source>
</reference>
<dbReference type="Pfam" id="PF13469">
    <property type="entry name" value="Sulfotransfer_3"/>
    <property type="match status" value="1"/>
</dbReference>
<accession>A0A2R8BFA3</accession>
<keyword evidence="3" id="KW-1185">Reference proteome</keyword>
<sequence>MTDKTVVIGIGAQKGGTSWLHYFLKHHPQCAMSSIKELHYFDCVEMKRQAFMADTVKTRRAAIFGDPDRTAEIVAPMSYEAALERFEKWSDLMTHEAIDKDAYLEYLLWGSDGASVVGEVTPAYAMLSADSLREMHSVAANTKLIFLMRDPVSRLWSNLRMRAKKRAQTSEDMLAHTLADFAKIQAGGIKGVAWRSDYRMTLDNLKATLPAQDVHVDFFETLFDGGASRICKFLGIDDFEAPVETNVNEGIKIDLPQELGRQMFLWLKPQYTYVRDIFEQLPAKWTQSMEVYA</sequence>
<protein>
    <recommendedName>
        <fullName evidence="4">Sulfotransferase domain-containing protein</fullName>
    </recommendedName>
</protein>